<dbReference type="InterPro" id="IPR036590">
    <property type="entry name" value="SRAP-like"/>
</dbReference>
<keyword evidence="7" id="KW-0456">Lyase</keyword>
<dbReference type="EMBL" id="AEEC02000026">
    <property type="protein sequence ID" value="EOA03529.1"/>
    <property type="molecule type" value="Genomic_DNA"/>
</dbReference>
<dbReference type="GO" id="GO:0008233">
    <property type="term" value="F:peptidase activity"/>
    <property type="evidence" value="ECO:0007669"/>
    <property type="project" value="UniProtKB-KW"/>
</dbReference>
<dbReference type="GO" id="GO:0106300">
    <property type="term" value="P:protein-DNA covalent cross-linking repair"/>
    <property type="evidence" value="ECO:0007669"/>
    <property type="project" value="InterPro"/>
</dbReference>
<keyword evidence="5" id="KW-0190">Covalent protein-DNA linkage</keyword>
<evidence type="ECO:0000313" key="10">
    <source>
        <dbReference type="Proteomes" id="UP000006772"/>
    </source>
</evidence>
<evidence type="ECO:0000256" key="1">
    <source>
        <dbReference type="ARBA" id="ARBA00008136"/>
    </source>
</evidence>
<evidence type="ECO:0000256" key="8">
    <source>
        <dbReference type="RuleBase" id="RU364100"/>
    </source>
</evidence>
<organism evidence="9 10">
    <name type="scientific">Herbaspirillum frisingense GSF30</name>
    <dbReference type="NCBI Taxonomy" id="864073"/>
    <lineage>
        <taxon>Bacteria</taxon>
        <taxon>Pseudomonadati</taxon>
        <taxon>Pseudomonadota</taxon>
        <taxon>Betaproteobacteria</taxon>
        <taxon>Burkholderiales</taxon>
        <taxon>Oxalobacteraceae</taxon>
        <taxon>Herbaspirillum</taxon>
    </lineage>
</organism>
<dbReference type="GO" id="GO:0016829">
    <property type="term" value="F:lyase activity"/>
    <property type="evidence" value="ECO:0007669"/>
    <property type="project" value="UniProtKB-KW"/>
</dbReference>
<protein>
    <recommendedName>
        <fullName evidence="8">Abasic site processing protein</fullName>
        <ecNumber evidence="8">3.4.-.-</ecNumber>
    </recommendedName>
</protein>
<evidence type="ECO:0000256" key="5">
    <source>
        <dbReference type="ARBA" id="ARBA00023124"/>
    </source>
</evidence>
<dbReference type="GO" id="GO:0006508">
    <property type="term" value="P:proteolysis"/>
    <property type="evidence" value="ECO:0007669"/>
    <property type="project" value="UniProtKB-KW"/>
</dbReference>
<evidence type="ECO:0000256" key="4">
    <source>
        <dbReference type="ARBA" id="ARBA00022801"/>
    </source>
</evidence>
<evidence type="ECO:0000313" key="9">
    <source>
        <dbReference type="EMBL" id="EOA03529.1"/>
    </source>
</evidence>
<proteinExistence type="inferred from homology"/>
<dbReference type="InterPro" id="IPR003738">
    <property type="entry name" value="SRAP"/>
</dbReference>
<sequence length="254" mass="28402">MGGAMAGRVPAHAPDLVCYGTISRLQREKPPRMCVNYKPTPRSEITTLTGADTSATPDWPDETWQDYAAPMVRAGLEGEPELIVGTYGMMPRRKLQPGLQISTMNARAETIGEKRSYAGPWRQGHTCLLPMQCFYEPNYESGRAQRWAIGMADDQPFCVAGLWRAWEEAEGGYAFSFTQITINADQHPLMKRFHKPGEEKRNLVIIPRAHYQQWLNAGTPERAVAMLLNYPATQMKAWPAPKAQAGGQQSGFLF</sequence>
<evidence type="ECO:0000256" key="3">
    <source>
        <dbReference type="ARBA" id="ARBA00022763"/>
    </source>
</evidence>
<name>A0AAI9ICK3_9BURK</name>
<dbReference type="Proteomes" id="UP000006772">
    <property type="component" value="Unassembled WGS sequence"/>
</dbReference>
<gene>
    <name evidence="9" type="ORF">HFRIS_017207</name>
</gene>
<comment type="caution">
    <text evidence="9">The sequence shown here is derived from an EMBL/GenBank/DDBJ whole genome shotgun (WGS) entry which is preliminary data.</text>
</comment>
<keyword evidence="3" id="KW-0227">DNA damage</keyword>
<evidence type="ECO:0000256" key="6">
    <source>
        <dbReference type="ARBA" id="ARBA00023125"/>
    </source>
</evidence>
<accession>A0AAI9ICK3</accession>
<dbReference type="EC" id="3.4.-.-" evidence="8"/>
<keyword evidence="4 8" id="KW-0378">Hydrolase</keyword>
<dbReference type="PANTHER" id="PTHR13604">
    <property type="entry name" value="DC12-RELATED"/>
    <property type="match status" value="1"/>
</dbReference>
<keyword evidence="2 8" id="KW-0645">Protease</keyword>
<dbReference type="GO" id="GO:0003697">
    <property type="term" value="F:single-stranded DNA binding"/>
    <property type="evidence" value="ECO:0007669"/>
    <property type="project" value="InterPro"/>
</dbReference>
<comment type="similarity">
    <text evidence="1 8">Belongs to the SOS response-associated peptidase family.</text>
</comment>
<keyword evidence="6" id="KW-0238">DNA-binding</keyword>
<evidence type="ECO:0000256" key="7">
    <source>
        <dbReference type="ARBA" id="ARBA00023239"/>
    </source>
</evidence>
<evidence type="ECO:0000256" key="2">
    <source>
        <dbReference type="ARBA" id="ARBA00022670"/>
    </source>
</evidence>
<reference evidence="9 10" key="1">
    <citation type="journal article" date="2013" name="Front. Microbiol.">
        <title>The genome of the endophytic bacterium H. frisingense GSF30(T) identifies diverse strategies in the Herbaspirillum genus to interact with plants.</title>
        <authorList>
            <person name="Straub D."/>
            <person name="Rothballer M."/>
            <person name="Hartmann A."/>
            <person name="Ludewig U."/>
        </authorList>
    </citation>
    <scope>NUCLEOTIDE SEQUENCE [LARGE SCALE GENOMIC DNA]</scope>
    <source>
        <strain evidence="9 10">GSF30</strain>
    </source>
</reference>
<dbReference type="AlphaFoldDB" id="A0AAI9ICK3"/>
<dbReference type="Gene3D" id="3.90.1680.10">
    <property type="entry name" value="SOS response associated peptidase-like"/>
    <property type="match status" value="1"/>
</dbReference>
<dbReference type="PANTHER" id="PTHR13604:SF0">
    <property type="entry name" value="ABASIC SITE PROCESSING PROTEIN HMCES"/>
    <property type="match status" value="1"/>
</dbReference>
<dbReference type="Pfam" id="PF02586">
    <property type="entry name" value="SRAP"/>
    <property type="match status" value="1"/>
</dbReference>
<dbReference type="RefSeq" id="WP_006464692.1">
    <property type="nucleotide sequence ID" value="NZ_AEEC02000026.1"/>
</dbReference>
<dbReference type="SUPFAM" id="SSF143081">
    <property type="entry name" value="BB1717-like"/>
    <property type="match status" value="1"/>
</dbReference>